<proteinExistence type="predicted"/>
<feature type="compositionally biased region" description="Basic residues" evidence="1">
    <location>
        <begin position="265"/>
        <end position="275"/>
    </location>
</feature>
<keyword evidence="3" id="KW-1185">Reference proteome</keyword>
<feature type="region of interest" description="Disordered" evidence="1">
    <location>
        <begin position="375"/>
        <end position="523"/>
    </location>
</feature>
<feature type="compositionally biased region" description="Basic and acidic residues" evidence="1">
    <location>
        <begin position="181"/>
        <end position="209"/>
    </location>
</feature>
<dbReference type="OrthoDB" id="5430111at2759"/>
<gene>
    <name evidence="2" type="ORF">BDY17DRAFT_307480</name>
</gene>
<feature type="compositionally biased region" description="Polar residues" evidence="1">
    <location>
        <begin position="500"/>
        <end position="512"/>
    </location>
</feature>
<feature type="region of interest" description="Disordered" evidence="1">
    <location>
        <begin position="1"/>
        <end position="363"/>
    </location>
</feature>
<feature type="compositionally biased region" description="Acidic residues" evidence="1">
    <location>
        <begin position="316"/>
        <end position="354"/>
    </location>
</feature>
<feature type="compositionally biased region" description="Acidic residues" evidence="1">
    <location>
        <begin position="426"/>
        <end position="440"/>
    </location>
</feature>
<name>A0A6A6Q9F1_9PEZI</name>
<accession>A0A6A6Q9F1</accession>
<feature type="compositionally biased region" description="Low complexity" evidence="1">
    <location>
        <begin position="124"/>
        <end position="136"/>
    </location>
</feature>
<dbReference type="RefSeq" id="XP_033594792.1">
    <property type="nucleotide sequence ID" value="XM_033735119.1"/>
</dbReference>
<dbReference type="GeneID" id="54476121"/>
<dbReference type="Proteomes" id="UP000799767">
    <property type="component" value="Unassembled WGS sequence"/>
</dbReference>
<dbReference type="AlphaFoldDB" id="A0A6A6Q9F1"/>
<feature type="compositionally biased region" description="Polar residues" evidence="1">
    <location>
        <begin position="52"/>
        <end position="65"/>
    </location>
</feature>
<feature type="compositionally biased region" description="Polar residues" evidence="1">
    <location>
        <begin position="412"/>
        <end position="422"/>
    </location>
</feature>
<organism evidence="2 3">
    <name type="scientific">Neohortaea acidophila</name>
    <dbReference type="NCBI Taxonomy" id="245834"/>
    <lineage>
        <taxon>Eukaryota</taxon>
        <taxon>Fungi</taxon>
        <taxon>Dikarya</taxon>
        <taxon>Ascomycota</taxon>
        <taxon>Pezizomycotina</taxon>
        <taxon>Dothideomycetes</taxon>
        <taxon>Dothideomycetidae</taxon>
        <taxon>Mycosphaerellales</taxon>
        <taxon>Teratosphaeriaceae</taxon>
        <taxon>Neohortaea</taxon>
    </lineage>
</organism>
<protein>
    <submittedName>
        <fullName evidence="2">Uncharacterized protein</fullName>
    </submittedName>
</protein>
<feature type="compositionally biased region" description="Basic and acidic residues" evidence="1">
    <location>
        <begin position="452"/>
        <end position="463"/>
    </location>
</feature>
<feature type="compositionally biased region" description="Polar residues" evidence="1">
    <location>
        <begin position="1"/>
        <end position="28"/>
    </location>
</feature>
<sequence length="544" mass="58574">MASTPEQTPASPTSESRVSVEQDVQQEASDGEPDVPVSKKPRKRTSRLLSGLNPSNILASPQSQAVVDDEDDDASTSRTQSERRGKERPQREARLSNTRDQYDMKYHPLDEQIRPAYAAKRRSLTAQSPSVASSSTADDDAAASDTESLPSSARVSDTEASFHARLPSSELDLEIIAPTQRHPDPKATRRSSREEARKHHDYSAKHHPQDYGIPGHQHKARKADRVAFASTQAATQTGRKRKRDSYEMSGALQTEEEESQPPLKRGSKKPGRGKGKAAVLSSGEVDDLVESTLRNIGELGGAAGTPIVISDGVQASDEEDEGQNVNDDQFDDQEQAAAAEEEEEDEEEELDEEAAAFNTDFDLTQVEDALSTAAAAIAQLGHGPDVSVEDDPHDLSPNDNDDVEDHTAGMPETQNTTASSRTMVPDSEEESVDLDEEEAPPSEFADQLAVTETRDTGSDDAHASDTATEEAPSDAHWDPTPPGSHPSQQAPHVDQVDSPLEQNNPQYPSPATSLDVPAGSHGFIDTVMGLFGASTGFQAVNAPH</sequence>
<evidence type="ECO:0000256" key="1">
    <source>
        <dbReference type="SAM" id="MobiDB-lite"/>
    </source>
</evidence>
<reference evidence="2" key="1">
    <citation type="journal article" date="2020" name="Stud. Mycol.">
        <title>101 Dothideomycetes genomes: a test case for predicting lifestyles and emergence of pathogens.</title>
        <authorList>
            <person name="Haridas S."/>
            <person name="Albert R."/>
            <person name="Binder M."/>
            <person name="Bloem J."/>
            <person name="Labutti K."/>
            <person name="Salamov A."/>
            <person name="Andreopoulos B."/>
            <person name="Baker S."/>
            <person name="Barry K."/>
            <person name="Bills G."/>
            <person name="Bluhm B."/>
            <person name="Cannon C."/>
            <person name="Castanera R."/>
            <person name="Culley D."/>
            <person name="Daum C."/>
            <person name="Ezra D."/>
            <person name="Gonzalez J."/>
            <person name="Henrissat B."/>
            <person name="Kuo A."/>
            <person name="Liang C."/>
            <person name="Lipzen A."/>
            <person name="Lutzoni F."/>
            <person name="Magnuson J."/>
            <person name="Mondo S."/>
            <person name="Nolan M."/>
            <person name="Ohm R."/>
            <person name="Pangilinan J."/>
            <person name="Park H.-J."/>
            <person name="Ramirez L."/>
            <person name="Alfaro M."/>
            <person name="Sun H."/>
            <person name="Tritt A."/>
            <person name="Yoshinaga Y."/>
            <person name="Zwiers L.-H."/>
            <person name="Turgeon B."/>
            <person name="Goodwin S."/>
            <person name="Spatafora J."/>
            <person name="Crous P."/>
            <person name="Grigoriev I."/>
        </authorList>
    </citation>
    <scope>NUCLEOTIDE SEQUENCE</scope>
    <source>
        <strain evidence="2">CBS 113389</strain>
    </source>
</reference>
<feature type="compositionally biased region" description="Basic and acidic residues" evidence="1">
    <location>
        <begin position="100"/>
        <end position="113"/>
    </location>
</feature>
<dbReference type="EMBL" id="MU001631">
    <property type="protein sequence ID" value="KAF2488223.1"/>
    <property type="molecule type" value="Genomic_DNA"/>
</dbReference>
<evidence type="ECO:0000313" key="3">
    <source>
        <dbReference type="Proteomes" id="UP000799767"/>
    </source>
</evidence>
<evidence type="ECO:0000313" key="2">
    <source>
        <dbReference type="EMBL" id="KAF2488223.1"/>
    </source>
</evidence>
<feature type="compositionally biased region" description="Basic and acidic residues" evidence="1">
    <location>
        <begin position="80"/>
        <end position="94"/>
    </location>
</feature>